<proteinExistence type="predicted"/>
<dbReference type="AlphaFoldDB" id="M2Y0K3"/>
<comment type="caution">
    <text evidence="1">The sequence shown here is derived from an EMBL/GenBank/DDBJ whole genome shotgun (WGS) entry which is preliminary data.</text>
</comment>
<reference evidence="1 2" key="1">
    <citation type="journal article" date="2013" name="Genome Announc.">
        <title>Draft Genome Sequence of Amycolatopsis decaplanina Strain DSM 44594T.</title>
        <authorList>
            <person name="Kaur N."/>
            <person name="Kumar S."/>
            <person name="Bala M."/>
            <person name="Raghava G.P."/>
            <person name="Mayilraj S."/>
        </authorList>
    </citation>
    <scope>NUCLEOTIDE SEQUENCE [LARGE SCALE GENOMIC DNA]</scope>
    <source>
        <strain evidence="1 2">DSM 44594</strain>
    </source>
</reference>
<evidence type="ECO:0000313" key="1">
    <source>
        <dbReference type="EMBL" id="EME55055.1"/>
    </source>
</evidence>
<name>M2Y0K3_9PSEU</name>
<accession>M2Y0K3</accession>
<sequence length="90" mass="9847">MSTGHDSALPDVFAPRPAFVLTETSRVDAPATTVYRAIGELRSADVRSPLVRTLVHARGLPEVLRRHGLRRHGHFPDPGEIVLGERGAFL</sequence>
<dbReference type="RefSeq" id="WP_007033053.1">
    <property type="nucleotide sequence ID" value="NZ_AOHO01000068.1"/>
</dbReference>
<gene>
    <name evidence="1" type="ORF">H074_26142</name>
</gene>
<dbReference type="Proteomes" id="UP000054226">
    <property type="component" value="Unassembled WGS sequence"/>
</dbReference>
<dbReference type="PATRIC" id="fig|1284240.4.peg.5313"/>
<organism evidence="1 2">
    <name type="scientific">Amycolatopsis decaplanina DSM 44594</name>
    <dbReference type="NCBI Taxonomy" id="1284240"/>
    <lineage>
        <taxon>Bacteria</taxon>
        <taxon>Bacillati</taxon>
        <taxon>Actinomycetota</taxon>
        <taxon>Actinomycetes</taxon>
        <taxon>Pseudonocardiales</taxon>
        <taxon>Pseudonocardiaceae</taxon>
        <taxon>Amycolatopsis</taxon>
    </lineage>
</organism>
<dbReference type="EMBL" id="AOHO01000068">
    <property type="protein sequence ID" value="EME55055.1"/>
    <property type="molecule type" value="Genomic_DNA"/>
</dbReference>
<evidence type="ECO:0000313" key="2">
    <source>
        <dbReference type="Proteomes" id="UP000054226"/>
    </source>
</evidence>
<keyword evidence="2" id="KW-1185">Reference proteome</keyword>
<protein>
    <submittedName>
        <fullName evidence="1">Uncharacterized protein</fullName>
    </submittedName>
</protein>
<dbReference type="OrthoDB" id="5464833at2"/>